<feature type="transmembrane region" description="Helical" evidence="8">
    <location>
        <begin position="265"/>
        <end position="286"/>
    </location>
</feature>
<feature type="transmembrane region" description="Helical" evidence="8">
    <location>
        <begin position="57"/>
        <end position="76"/>
    </location>
</feature>
<dbReference type="GO" id="GO:0015128">
    <property type="term" value="F:gluconate transmembrane transporter activity"/>
    <property type="evidence" value="ECO:0007669"/>
    <property type="project" value="InterPro"/>
</dbReference>
<organism evidence="9 10">
    <name type="scientific">Azomonas macrocytogenes</name>
    <name type="common">Azotobacter macrocytogenes</name>
    <dbReference type="NCBI Taxonomy" id="69962"/>
    <lineage>
        <taxon>Bacteria</taxon>
        <taxon>Pseudomonadati</taxon>
        <taxon>Pseudomonadota</taxon>
        <taxon>Gammaproteobacteria</taxon>
        <taxon>Pseudomonadales</taxon>
        <taxon>Pseudomonadaceae</taxon>
        <taxon>Azomonas</taxon>
    </lineage>
</organism>
<feature type="transmembrane region" description="Helical" evidence="8">
    <location>
        <begin position="390"/>
        <end position="413"/>
    </location>
</feature>
<evidence type="ECO:0000256" key="2">
    <source>
        <dbReference type="ARBA" id="ARBA00022448"/>
    </source>
</evidence>
<feature type="transmembrane region" description="Helical" evidence="8">
    <location>
        <begin position="6"/>
        <end position="26"/>
    </location>
</feature>
<evidence type="ECO:0000256" key="8">
    <source>
        <dbReference type="SAM" id="Phobius"/>
    </source>
</evidence>
<evidence type="ECO:0000256" key="3">
    <source>
        <dbReference type="ARBA" id="ARBA00022475"/>
    </source>
</evidence>
<gene>
    <name evidence="9" type="ORF">FHR87_001702</name>
</gene>
<feature type="transmembrane region" description="Helical" evidence="8">
    <location>
        <begin position="364"/>
        <end position="383"/>
    </location>
</feature>
<evidence type="ECO:0000256" key="6">
    <source>
        <dbReference type="ARBA" id="ARBA00023136"/>
    </source>
</evidence>
<keyword evidence="5 8" id="KW-1133">Transmembrane helix</keyword>
<feature type="transmembrane region" description="Helical" evidence="8">
    <location>
        <begin position="306"/>
        <end position="323"/>
    </location>
</feature>
<keyword evidence="3" id="KW-1003">Cell membrane</keyword>
<feature type="transmembrane region" description="Helical" evidence="8">
    <location>
        <begin position="335"/>
        <end position="358"/>
    </location>
</feature>
<evidence type="ECO:0000313" key="10">
    <source>
        <dbReference type="Proteomes" id="UP000549250"/>
    </source>
</evidence>
<keyword evidence="10" id="KW-1185">Reference proteome</keyword>
<feature type="transmembrane region" description="Helical" evidence="8">
    <location>
        <begin position="433"/>
        <end position="449"/>
    </location>
</feature>
<comment type="subcellular location">
    <subcellularLocation>
        <location evidence="1">Cell membrane</location>
        <topology evidence="1">Multi-pass membrane protein</topology>
    </subcellularLocation>
</comment>
<dbReference type="PANTHER" id="PTHR30354:SF22">
    <property type="entry name" value="HIGH-AFFINITY GLUCONATE TRANSPORTER"/>
    <property type="match status" value="1"/>
</dbReference>
<dbReference type="Pfam" id="PF02447">
    <property type="entry name" value="GntP_permease"/>
    <property type="match status" value="1"/>
</dbReference>
<evidence type="ECO:0000256" key="5">
    <source>
        <dbReference type="ARBA" id="ARBA00022989"/>
    </source>
</evidence>
<keyword evidence="4 8" id="KW-0812">Transmembrane</keyword>
<name>A0A839T162_AZOMA</name>
<reference evidence="9 10" key="1">
    <citation type="submission" date="2020-08" db="EMBL/GenBank/DDBJ databases">
        <title>Genomic Encyclopedia of Type Strains, Phase III (KMG-III): the genomes of soil and plant-associated and newly described type strains.</title>
        <authorList>
            <person name="Whitman W."/>
        </authorList>
    </citation>
    <scope>NUCLEOTIDE SEQUENCE [LARGE SCALE GENOMIC DNA]</scope>
    <source>
        <strain evidence="9 10">CECT 4462</strain>
    </source>
</reference>
<dbReference type="InterPro" id="IPR003474">
    <property type="entry name" value="Glcn_transporter"/>
</dbReference>
<dbReference type="RefSeq" id="WP_183166242.1">
    <property type="nucleotide sequence ID" value="NZ_JACHXI010000006.1"/>
</dbReference>
<sequence length="450" mass="47132">MLGMSHDAFLLASAVITVVGLILLITRFKLHPFISLTVAALFLGLVSGMPVEKVVKSFQGGFGSVLGFVGVILALGTMLGKMMAESGGADQIAHTLIQAFGRARVQWAMMFAAFLVGLPLFFEIGFVLLVPLVFIVARRTGVSLIKLGIPLLAGLSAVHGLVPPHPGPLLAIGVFGADIGKTILYGLIVALPSAIIAGPLYGSFIARYIPGKLPEELAEQLAHEPETSNLPSFGVTLATVLLPVFLMLLKTFADLIFSEGHVIRVWMDLLGDPISALLLALLLSLYTFGYARGFSAKQVYKLVEESLAPTAAIILIIGAGGGFKQMLVASGVGDVIGHMAVGAQVSPILLAWLVAAVIRIATGSATVATITGAGIVAPVVGLIPGVNRELLVLATGAGSVVLSHVNDAGFWLIKQYFNMSVSETFKTWSMMETILSVVALGFILLLSLVV</sequence>
<evidence type="ECO:0000256" key="7">
    <source>
        <dbReference type="ARBA" id="ARBA00049663"/>
    </source>
</evidence>
<evidence type="ECO:0000313" key="9">
    <source>
        <dbReference type="EMBL" id="MBB3103307.1"/>
    </source>
</evidence>
<dbReference type="GO" id="GO:0005886">
    <property type="term" value="C:plasma membrane"/>
    <property type="evidence" value="ECO:0007669"/>
    <property type="project" value="UniProtKB-SubCell"/>
</dbReference>
<keyword evidence="2" id="KW-0813">Transport</keyword>
<feature type="transmembrane region" description="Helical" evidence="8">
    <location>
        <begin position="111"/>
        <end position="137"/>
    </location>
</feature>
<keyword evidence="6 8" id="KW-0472">Membrane</keyword>
<dbReference type="PANTHER" id="PTHR30354">
    <property type="entry name" value="GNT FAMILY GLUCONATE TRANSPORTER"/>
    <property type="match status" value="1"/>
</dbReference>
<dbReference type="EMBL" id="JACHXI010000006">
    <property type="protein sequence ID" value="MBB3103307.1"/>
    <property type="molecule type" value="Genomic_DNA"/>
</dbReference>
<dbReference type="AlphaFoldDB" id="A0A839T162"/>
<dbReference type="NCBIfam" id="TIGR00791">
    <property type="entry name" value="gntP"/>
    <property type="match status" value="1"/>
</dbReference>
<evidence type="ECO:0000256" key="1">
    <source>
        <dbReference type="ARBA" id="ARBA00004651"/>
    </source>
</evidence>
<comment type="caution">
    <text evidence="9">The sequence shown here is derived from an EMBL/GenBank/DDBJ whole genome shotgun (WGS) entry which is preliminary data.</text>
</comment>
<feature type="transmembrane region" description="Helical" evidence="8">
    <location>
        <begin position="230"/>
        <end position="253"/>
    </location>
</feature>
<dbReference type="PIRSF" id="PIRSF002746">
    <property type="entry name" value="Gluconate_transporter"/>
    <property type="match status" value="1"/>
</dbReference>
<proteinExistence type="inferred from homology"/>
<feature type="transmembrane region" description="Helical" evidence="8">
    <location>
        <begin position="183"/>
        <end position="210"/>
    </location>
</feature>
<accession>A0A839T162</accession>
<feature type="transmembrane region" description="Helical" evidence="8">
    <location>
        <begin position="33"/>
        <end position="51"/>
    </location>
</feature>
<dbReference type="Proteomes" id="UP000549250">
    <property type="component" value="Unassembled WGS sequence"/>
</dbReference>
<evidence type="ECO:0000256" key="4">
    <source>
        <dbReference type="ARBA" id="ARBA00022692"/>
    </source>
</evidence>
<protein>
    <submittedName>
        <fullName evidence="9">GntP family gluconate:H+ symporter</fullName>
    </submittedName>
</protein>
<comment type="similarity">
    <text evidence="7">Belongs to the GntP permease family.</text>
</comment>